<dbReference type="RefSeq" id="XP_007407040.1">
    <property type="nucleotide sequence ID" value="XM_007406978.1"/>
</dbReference>
<evidence type="ECO:0000313" key="3">
    <source>
        <dbReference type="Proteomes" id="UP000001072"/>
    </source>
</evidence>
<dbReference type="STRING" id="747676.F4RCA3"/>
<dbReference type="AlphaFoldDB" id="F4RCA3"/>
<dbReference type="HOGENOM" id="CLU_1713662_0_0_1"/>
<feature type="region of interest" description="Disordered" evidence="1">
    <location>
        <begin position="118"/>
        <end position="153"/>
    </location>
</feature>
<protein>
    <submittedName>
        <fullName evidence="2">Uncharacterized protein</fullName>
    </submittedName>
</protein>
<name>F4RCA3_MELLP</name>
<evidence type="ECO:0000256" key="1">
    <source>
        <dbReference type="SAM" id="MobiDB-lite"/>
    </source>
</evidence>
<feature type="compositionally biased region" description="Polar residues" evidence="1">
    <location>
        <begin position="144"/>
        <end position="153"/>
    </location>
</feature>
<accession>F4RCA3</accession>
<gene>
    <name evidence="2" type="ORF">MELLADRAFT_95149</name>
</gene>
<dbReference type="Proteomes" id="UP000001072">
    <property type="component" value="Unassembled WGS sequence"/>
</dbReference>
<dbReference type="eggNOG" id="ENOG502SDWX">
    <property type="taxonomic scope" value="Eukaryota"/>
</dbReference>
<reference evidence="3" key="1">
    <citation type="journal article" date="2011" name="Proc. Natl. Acad. Sci. U.S.A.">
        <title>Obligate biotrophy features unraveled by the genomic analysis of rust fungi.</title>
        <authorList>
            <person name="Duplessis S."/>
            <person name="Cuomo C.A."/>
            <person name="Lin Y.-C."/>
            <person name="Aerts A."/>
            <person name="Tisserant E."/>
            <person name="Veneault-Fourrey C."/>
            <person name="Joly D.L."/>
            <person name="Hacquard S."/>
            <person name="Amselem J."/>
            <person name="Cantarel B.L."/>
            <person name="Chiu R."/>
            <person name="Coutinho P.M."/>
            <person name="Feau N."/>
            <person name="Field M."/>
            <person name="Frey P."/>
            <person name="Gelhaye E."/>
            <person name="Goldberg J."/>
            <person name="Grabherr M.G."/>
            <person name="Kodira C.D."/>
            <person name="Kohler A."/>
            <person name="Kuees U."/>
            <person name="Lindquist E.A."/>
            <person name="Lucas S.M."/>
            <person name="Mago R."/>
            <person name="Mauceli E."/>
            <person name="Morin E."/>
            <person name="Murat C."/>
            <person name="Pangilinan J.L."/>
            <person name="Park R."/>
            <person name="Pearson M."/>
            <person name="Quesneville H."/>
            <person name="Rouhier N."/>
            <person name="Sakthikumar S."/>
            <person name="Salamov A.A."/>
            <person name="Schmutz J."/>
            <person name="Selles B."/>
            <person name="Shapiro H."/>
            <person name="Tanguay P."/>
            <person name="Tuskan G.A."/>
            <person name="Henrissat B."/>
            <person name="Van de Peer Y."/>
            <person name="Rouze P."/>
            <person name="Ellis J.G."/>
            <person name="Dodds P.N."/>
            <person name="Schein J.E."/>
            <person name="Zhong S."/>
            <person name="Hamelin R.C."/>
            <person name="Grigoriev I.V."/>
            <person name="Szabo L.J."/>
            <person name="Martin F."/>
        </authorList>
    </citation>
    <scope>NUCLEOTIDE SEQUENCE [LARGE SCALE GENOMIC DNA]</scope>
    <source>
        <strain evidence="3">98AG31 / pathotype 3-4-7</strain>
    </source>
</reference>
<dbReference type="OrthoDB" id="10460250at2759"/>
<dbReference type="InParanoid" id="F4RCA3"/>
<dbReference type="GeneID" id="18937153"/>
<proteinExistence type="predicted"/>
<feature type="compositionally biased region" description="Polar residues" evidence="1">
    <location>
        <begin position="128"/>
        <end position="137"/>
    </location>
</feature>
<sequence>MIYGVDGVNNFPARLQALMLGKTPGELSSAVSGLSKQFQSRVVASLSTFLHETTGLKNWPWSRCDKVLSEAGYEVKLLPGARLQRQTLKTPSTKLNQPKLLALDSDLKENLIQLVRLDTQDNGPDPSSHYNRANSLDMNPPQIPTINLDPSSM</sequence>
<organism evidence="3">
    <name type="scientific">Melampsora larici-populina (strain 98AG31 / pathotype 3-4-7)</name>
    <name type="common">Poplar leaf rust fungus</name>
    <dbReference type="NCBI Taxonomy" id="747676"/>
    <lineage>
        <taxon>Eukaryota</taxon>
        <taxon>Fungi</taxon>
        <taxon>Dikarya</taxon>
        <taxon>Basidiomycota</taxon>
        <taxon>Pucciniomycotina</taxon>
        <taxon>Pucciniomycetes</taxon>
        <taxon>Pucciniales</taxon>
        <taxon>Melampsoraceae</taxon>
        <taxon>Melampsora</taxon>
    </lineage>
</organism>
<dbReference type="EMBL" id="GL883096">
    <property type="protein sequence ID" value="EGG09986.1"/>
    <property type="molecule type" value="Genomic_DNA"/>
</dbReference>
<dbReference type="KEGG" id="mlr:MELLADRAFT_95149"/>
<dbReference type="VEuPathDB" id="FungiDB:MELLADRAFT_95149"/>
<evidence type="ECO:0000313" key="2">
    <source>
        <dbReference type="EMBL" id="EGG09986.1"/>
    </source>
</evidence>
<keyword evidence="3" id="KW-1185">Reference proteome</keyword>